<keyword evidence="7" id="KW-0282">Flagellum</keyword>
<dbReference type="AlphaFoldDB" id="A0A7G9WCK2"/>
<proteinExistence type="inferred from homology"/>
<name>A0A7G9WCK2_ALKCA</name>
<evidence type="ECO:0000313" key="8">
    <source>
        <dbReference type="Proteomes" id="UP000516160"/>
    </source>
</evidence>
<evidence type="ECO:0000256" key="5">
    <source>
        <dbReference type="NCBIfam" id="TIGR00205"/>
    </source>
</evidence>
<gene>
    <name evidence="4 7" type="primary">fliE</name>
    <name evidence="7" type="ORF">HYG86_17350</name>
</gene>
<keyword evidence="6" id="KW-0175">Coiled coil</keyword>
<dbReference type="GO" id="GO:0009425">
    <property type="term" value="C:bacterial-type flagellum basal body"/>
    <property type="evidence" value="ECO:0007669"/>
    <property type="project" value="UniProtKB-SubCell"/>
</dbReference>
<dbReference type="KEGG" id="acae:HYG86_17350"/>
<dbReference type="NCBIfam" id="TIGR00205">
    <property type="entry name" value="fliE"/>
    <property type="match status" value="1"/>
</dbReference>
<dbReference type="Pfam" id="PF02049">
    <property type="entry name" value="FliE"/>
    <property type="match status" value="1"/>
</dbReference>
<organism evidence="7 8">
    <name type="scientific">Alkalicella caledoniensis</name>
    <dbReference type="NCBI Taxonomy" id="2731377"/>
    <lineage>
        <taxon>Bacteria</taxon>
        <taxon>Bacillati</taxon>
        <taxon>Bacillota</taxon>
        <taxon>Clostridia</taxon>
        <taxon>Eubacteriales</taxon>
        <taxon>Proteinivoracaceae</taxon>
        <taxon>Alkalicella</taxon>
    </lineage>
</organism>
<evidence type="ECO:0000256" key="3">
    <source>
        <dbReference type="ARBA" id="ARBA00023143"/>
    </source>
</evidence>
<comment type="subcellular location">
    <subcellularLocation>
        <location evidence="1 4">Bacterial flagellum basal body</location>
    </subcellularLocation>
</comment>
<keyword evidence="3 4" id="KW-0975">Bacterial flagellum</keyword>
<sequence length="94" mass="10462">MIQRIGSNLPLSQVQNVASEQKTGFGEYLKNALNEVNRLEIEADSLTKKLAAGEDIDVHTVMIATEKASIALQLTMQVRNKAVEAYNEIMRMQV</sequence>
<dbReference type="GO" id="GO:0071973">
    <property type="term" value="P:bacterial-type flagellum-dependent cell motility"/>
    <property type="evidence" value="ECO:0007669"/>
    <property type="project" value="InterPro"/>
</dbReference>
<dbReference type="GO" id="GO:0005198">
    <property type="term" value="F:structural molecule activity"/>
    <property type="evidence" value="ECO:0007669"/>
    <property type="project" value="UniProtKB-UniRule"/>
</dbReference>
<dbReference type="InterPro" id="IPR001624">
    <property type="entry name" value="FliE"/>
</dbReference>
<dbReference type="PRINTS" id="PR01006">
    <property type="entry name" value="FLGHOOKFLIE"/>
</dbReference>
<protein>
    <recommendedName>
        <fullName evidence="4 5">Flagellar hook-basal body complex protein FliE</fullName>
    </recommendedName>
</protein>
<evidence type="ECO:0000313" key="7">
    <source>
        <dbReference type="EMBL" id="QNO16414.1"/>
    </source>
</evidence>
<evidence type="ECO:0000256" key="4">
    <source>
        <dbReference type="HAMAP-Rule" id="MF_00724"/>
    </source>
</evidence>
<dbReference type="PANTHER" id="PTHR34653">
    <property type="match status" value="1"/>
</dbReference>
<dbReference type="PANTHER" id="PTHR34653:SF1">
    <property type="entry name" value="FLAGELLAR HOOK-BASAL BODY COMPLEX PROTEIN FLIE"/>
    <property type="match status" value="1"/>
</dbReference>
<dbReference type="Proteomes" id="UP000516160">
    <property type="component" value="Chromosome"/>
</dbReference>
<keyword evidence="8" id="KW-1185">Reference proteome</keyword>
<evidence type="ECO:0000256" key="6">
    <source>
        <dbReference type="SAM" id="Coils"/>
    </source>
</evidence>
<evidence type="ECO:0000256" key="1">
    <source>
        <dbReference type="ARBA" id="ARBA00004117"/>
    </source>
</evidence>
<dbReference type="EMBL" id="CP058559">
    <property type="protein sequence ID" value="QNO16414.1"/>
    <property type="molecule type" value="Genomic_DNA"/>
</dbReference>
<keyword evidence="7" id="KW-0966">Cell projection</keyword>
<dbReference type="GO" id="GO:0003774">
    <property type="term" value="F:cytoskeletal motor activity"/>
    <property type="evidence" value="ECO:0007669"/>
    <property type="project" value="InterPro"/>
</dbReference>
<keyword evidence="7" id="KW-0969">Cilium</keyword>
<reference evidence="7 8" key="1">
    <citation type="submission" date="2020-07" db="EMBL/GenBank/DDBJ databases">
        <title>Alkalicella. sp. LB2 genome.</title>
        <authorList>
            <person name="Postec A."/>
            <person name="Quemeneur M."/>
        </authorList>
    </citation>
    <scope>NUCLEOTIDE SEQUENCE [LARGE SCALE GENOMIC DNA]</scope>
    <source>
        <strain evidence="7 8">LB2</strain>
    </source>
</reference>
<comment type="similarity">
    <text evidence="2 4">Belongs to the FliE family.</text>
</comment>
<dbReference type="HAMAP" id="MF_00724">
    <property type="entry name" value="FliE"/>
    <property type="match status" value="1"/>
</dbReference>
<evidence type="ECO:0000256" key="2">
    <source>
        <dbReference type="ARBA" id="ARBA00009272"/>
    </source>
</evidence>
<accession>A0A7G9WCK2</accession>
<feature type="coiled-coil region" evidence="6">
    <location>
        <begin position="29"/>
        <end position="56"/>
    </location>
</feature>
<dbReference type="RefSeq" id="WP_213166805.1">
    <property type="nucleotide sequence ID" value="NZ_CP058559.1"/>
</dbReference>